<reference evidence="2 3" key="1">
    <citation type="submission" date="2023-09" db="EMBL/GenBank/DDBJ databases">
        <title>Genomes of two closely related lineages of the louse Polyplax serrata with different host specificities.</title>
        <authorList>
            <person name="Martinu J."/>
            <person name="Tarabai H."/>
            <person name="Stefka J."/>
            <person name="Hypsa V."/>
        </authorList>
    </citation>
    <scope>NUCLEOTIDE SEQUENCE [LARGE SCALE GENOMIC DNA]</scope>
    <source>
        <strain evidence="2">98ZLc_SE</strain>
    </source>
</reference>
<proteinExistence type="predicted"/>
<name>A0ABR1BF47_POLSC</name>
<feature type="compositionally biased region" description="Basic and acidic residues" evidence="1">
    <location>
        <begin position="182"/>
        <end position="191"/>
    </location>
</feature>
<feature type="region of interest" description="Disordered" evidence="1">
    <location>
        <begin position="172"/>
        <end position="204"/>
    </location>
</feature>
<gene>
    <name evidence="2" type="ORF">RUM44_012409</name>
</gene>
<keyword evidence="3" id="KW-1185">Reference proteome</keyword>
<evidence type="ECO:0000256" key="1">
    <source>
        <dbReference type="SAM" id="MobiDB-lite"/>
    </source>
</evidence>
<evidence type="ECO:0000313" key="2">
    <source>
        <dbReference type="EMBL" id="KAK6640712.1"/>
    </source>
</evidence>
<dbReference type="Proteomes" id="UP001359485">
    <property type="component" value="Unassembled WGS sequence"/>
</dbReference>
<sequence>MEGRKVLSKGSETRKPSKEIKKESILEIKSDGKGEEEGYKKKITTTLGDHLRLRTGLALFLGGNGGAEPGAPNTRPDDLANYGLQPLALRPHQPLLVHGGCPIEPENLKNQKCHLIRKEVPCCHTLCRWYNMTTTVCGPPRLCARVGKSTGVEKPLQQLGLIKHLAIEGGVQKEQLPPSDQDTSRTGRHIEGMPTQFAPKKSRY</sequence>
<accession>A0ABR1BF47</accession>
<evidence type="ECO:0000313" key="3">
    <source>
        <dbReference type="Proteomes" id="UP001359485"/>
    </source>
</evidence>
<protein>
    <submittedName>
        <fullName evidence="2">Uncharacterized protein</fullName>
    </submittedName>
</protein>
<dbReference type="EMBL" id="JAWJWF010000001">
    <property type="protein sequence ID" value="KAK6640712.1"/>
    <property type="molecule type" value="Genomic_DNA"/>
</dbReference>
<organism evidence="2 3">
    <name type="scientific">Polyplax serrata</name>
    <name type="common">Common mouse louse</name>
    <dbReference type="NCBI Taxonomy" id="468196"/>
    <lineage>
        <taxon>Eukaryota</taxon>
        <taxon>Metazoa</taxon>
        <taxon>Ecdysozoa</taxon>
        <taxon>Arthropoda</taxon>
        <taxon>Hexapoda</taxon>
        <taxon>Insecta</taxon>
        <taxon>Pterygota</taxon>
        <taxon>Neoptera</taxon>
        <taxon>Paraneoptera</taxon>
        <taxon>Psocodea</taxon>
        <taxon>Troctomorpha</taxon>
        <taxon>Phthiraptera</taxon>
        <taxon>Anoplura</taxon>
        <taxon>Polyplacidae</taxon>
        <taxon>Polyplax</taxon>
    </lineage>
</organism>
<feature type="region of interest" description="Disordered" evidence="1">
    <location>
        <begin position="1"/>
        <end position="38"/>
    </location>
</feature>
<comment type="caution">
    <text evidence="2">The sequence shown here is derived from an EMBL/GenBank/DDBJ whole genome shotgun (WGS) entry which is preliminary data.</text>
</comment>